<organism evidence="1 2">
    <name type="scientific">Bacteroides coprosuis DSM 18011</name>
    <dbReference type="NCBI Taxonomy" id="679937"/>
    <lineage>
        <taxon>Bacteria</taxon>
        <taxon>Pseudomonadati</taxon>
        <taxon>Bacteroidota</taxon>
        <taxon>Bacteroidia</taxon>
        <taxon>Bacteroidales</taxon>
        <taxon>Bacteroidaceae</taxon>
        <taxon>Bacteroides</taxon>
    </lineage>
</organism>
<sequence length="72" mass="8348">MTKLLKEQERNTLVKAAAEVDGFNYSCEYEIQEDKLRKVNCNVTDGNHYVGAMRFEGNSSFIFQLPRRSGHY</sequence>
<dbReference type="Proteomes" id="UP000018439">
    <property type="component" value="Chromosome"/>
</dbReference>
<dbReference type="AlphaFoldDB" id="F3ZS67"/>
<name>F3ZS67_9BACE</name>
<keyword evidence="2" id="KW-1185">Reference proteome</keyword>
<protein>
    <submittedName>
        <fullName evidence="1">Uncharacterized protein</fullName>
    </submittedName>
</protein>
<accession>F3ZS67</accession>
<gene>
    <name evidence="1" type="ORF">Bcop_1904</name>
</gene>
<proteinExistence type="predicted"/>
<dbReference type="EMBL" id="CM001167">
    <property type="protein sequence ID" value="EGJ72088.1"/>
    <property type="molecule type" value="Genomic_DNA"/>
</dbReference>
<evidence type="ECO:0000313" key="2">
    <source>
        <dbReference type="Proteomes" id="UP000018439"/>
    </source>
</evidence>
<reference evidence="1 2" key="1">
    <citation type="journal article" date="2011" name="Stand. Genomic Sci.">
        <title>Non-contiguous finished genome sequence of Bacteroides coprosuis type strain (PC139).</title>
        <authorList>
            <person name="Land M."/>
            <person name="Held B."/>
            <person name="Gronow S."/>
            <person name="Abt B."/>
            <person name="Lucas S."/>
            <person name="Del Rio T.G."/>
            <person name="Nolan M."/>
            <person name="Tice H."/>
            <person name="Cheng J.F."/>
            <person name="Pitluck S."/>
            <person name="Liolios K."/>
            <person name="Pagani I."/>
            <person name="Ivanova N."/>
            <person name="Mavromatis K."/>
            <person name="Mikhailova N."/>
            <person name="Pati A."/>
            <person name="Tapia R."/>
            <person name="Han C."/>
            <person name="Goodwin L."/>
            <person name="Chen A."/>
            <person name="Palaniappan K."/>
            <person name="Hauser L."/>
            <person name="Brambilla E.M."/>
            <person name="Rohde M."/>
            <person name="Goker M."/>
            <person name="Detter J.C."/>
            <person name="Woyke T."/>
            <person name="Bristow J."/>
            <person name="Eisen J.A."/>
            <person name="Markowitz V."/>
            <person name="Hugenholtz P."/>
            <person name="Kyrpides N.C."/>
            <person name="Klenk H.P."/>
            <person name="Lapidus A."/>
        </authorList>
    </citation>
    <scope>NUCLEOTIDE SEQUENCE</scope>
    <source>
        <strain evidence="1 2">DSM 18011</strain>
    </source>
</reference>
<dbReference type="STRING" id="679937.Bcop_1904"/>
<evidence type="ECO:0000313" key="1">
    <source>
        <dbReference type="EMBL" id="EGJ72088.1"/>
    </source>
</evidence>
<dbReference type="HOGENOM" id="CLU_2713884_0_0_10"/>